<dbReference type="InterPro" id="IPR035959">
    <property type="entry name" value="RutC-like_sf"/>
</dbReference>
<dbReference type="Pfam" id="PF01042">
    <property type="entry name" value="Ribonuc_L-PSP"/>
    <property type="match status" value="1"/>
</dbReference>
<dbReference type="CDD" id="cd00448">
    <property type="entry name" value="YjgF_YER057c_UK114_family"/>
    <property type="match status" value="1"/>
</dbReference>
<comment type="caution">
    <text evidence="2">The sequence shown here is derived from an EMBL/GenBank/DDBJ whole genome shotgun (WGS) entry which is preliminary data.</text>
</comment>
<keyword evidence="3" id="KW-1185">Reference proteome</keyword>
<dbReference type="Proteomes" id="UP001519325">
    <property type="component" value="Unassembled WGS sequence"/>
</dbReference>
<organism evidence="2 3">
    <name type="scientific">Nocardia goodfellowii</name>
    <dbReference type="NCBI Taxonomy" id="882446"/>
    <lineage>
        <taxon>Bacteria</taxon>
        <taxon>Bacillati</taxon>
        <taxon>Actinomycetota</taxon>
        <taxon>Actinomycetes</taxon>
        <taxon>Mycobacteriales</taxon>
        <taxon>Nocardiaceae</taxon>
        <taxon>Nocardia</taxon>
    </lineage>
</organism>
<dbReference type="Gene3D" id="3.30.1330.40">
    <property type="entry name" value="RutC-like"/>
    <property type="match status" value="1"/>
</dbReference>
<dbReference type="PANTHER" id="PTHR11803:SF58">
    <property type="entry name" value="PROTEIN HMF1-RELATED"/>
    <property type="match status" value="1"/>
</dbReference>
<dbReference type="RefSeq" id="WP_209883763.1">
    <property type="nucleotide sequence ID" value="NZ_JAGGMR010000001.1"/>
</dbReference>
<dbReference type="SUPFAM" id="SSF55298">
    <property type="entry name" value="YjgF-like"/>
    <property type="match status" value="1"/>
</dbReference>
<comment type="similarity">
    <text evidence="1">Belongs to the RutC family.</text>
</comment>
<evidence type="ECO:0000256" key="1">
    <source>
        <dbReference type="ARBA" id="ARBA00010552"/>
    </source>
</evidence>
<reference evidence="2 3" key="1">
    <citation type="submission" date="2021-03" db="EMBL/GenBank/DDBJ databases">
        <title>Sequencing the genomes of 1000 actinobacteria strains.</title>
        <authorList>
            <person name="Klenk H.-P."/>
        </authorList>
    </citation>
    <scope>NUCLEOTIDE SEQUENCE [LARGE SCALE GENOMIC DNA]</scope>
    <source>
        <strain evidence="2 3">DSM 45516</strain>
    </source>
</reference>
<evidence type="ECO:0000313" key="3">
    <source>
        <dbReference type="Proteomes" id="UP001519325"/>
    </source>
</evidence>
<dbReference type="EMBL" id="JAGGMR010000001">
    <property type="protein sequence ID" value="MBP2187271.1"/>
    <property type="molecule type" value="Genomic_DNA"/>
</dbReference>
<gene>
    <name evidence="2" type="ORF">BJ987_000172</name>
</gene>
<accession>A0ABS4Q974</accession>
<dbReference type="InterPro" id="IPR006175">
    <property type="entry name" value="YjgF/YER057c/UK114"/>
</dbReference>
<evidence type="ECO:0000313" key="2">
    <source>
        <dbReference type="EMBL" id="MBP2187271.1"/>
    </source>
</evidence>
<proteinExistence type="inferred from homology"/>
<name>A0ABS4Q974_9NOCA</name>
<sequence length="134" mass="13566">MPSTAHNPAGSEPPAPGFAHATVATGSRVVHLSGQVGVDASGRVVPGGLAAQTTQALINLGRALEAAGGKAADLVSVRFYVVDWDPSKFEALGAAGAAAREHYEFPETAVTLVGVAALFTPEHLIEIEGVAVLD</sequence>
<dbReference type="PANTHER" id="PTHR11803">
    <property type="entry name" value="2-IMINOBUTANOATE/2-IMINOPROPANOATE DEAMINASE RIDA"/>
    <property type="match status" value="1"/>
</dbReference>
<protein>
    <submittedName>
        <fullName evidence="2">Enamine deaminase RidA (YjgF/YER057c/UK114 family)</fullName>
    </submittedName>
</protein>